<dbReference type="STRING" id="1249933.SAMN04489797_0279"/>
<dbReference type="PRINTS" id="PR01069">
    <property type="entry name" value="ACCCTRFRASEA"/>
</dbReference>
<keyword evidence="6 10" id="KW-0067">ATP-binding</keyword>
<evidence type="ECO:0000256" key="2">
    <source>
        <dbReference type="ARBA" id="ARBA00022516"/>
    </source>
</evidence>
<comment type="function">
    <text evidence="10">Component of the acetyl coenzyme A carboxylase (ACC) complex. First, biotin carboxylase catalyzes the carboxylation of biotin on its carrier protein (BCCP) and then the CO(2) group is transferred by the carboxyltransferase to acetyl-CoA to form malonyl-CoA.</text>
</comment>
<evidence type="ECO:0000256" key="5">
    <source>
        <dbReference type="ARBA" id="ARBA00022832"/>
    </source>
</evidence>
<proteinExistence type="inferred from homology"/>
<evidence type="ECO:0000256" key="4">
    <source>
        <dbReference type="ARBA" id="ARBA00022741"/>
    </source>
</evidence>
<gene>
    <name evidence="10" type="primary">accA</name>
    <name evidence="12" type="ORF">SAMN04489797_0279</name>
</gene>
<keyword evidence="10" id="KW-0963">Cytoplasm</keyword>
<keyword evidence="8 10" id="KW-0275">Fatty acid biosynthesis</keyword>
<dbReference type="Pfam" id="PF03255">
    <property type="entry name" value="ACCA"/>
    <property type="match status" value="1"/>
</dbReference>
<dbReference type="NCBIfam" id="NF041504">
    <property type="entry name" value="AccA_sub"/>
    <property type="match status" value="1"/>
</dbReference>
<dbReference type="PANTHER" id="PTHR42853">
    <property type="entry name" value="ACETYL-COENZYME A CARBOXYLASE CARBOXYL TRANSFERASE SUBUNIT ALPHA"/>
    <property type="match status" value="1"/>
</dbReference>
<evidence type="ECO:0000256" key="1">
    <source>
        <dbReference type="ARBA" id="ARBA00004956"/>
    </source>
</evidence>
<sequence length="317" mass="35762">MEYLEFELPIKELEEQLDKCEIIGKESDVDVTETCKQIEKKLAETKKDIYKNLSAWQRVQLSRHPNRPYTLDHIKALCGDTFLELHGDRNVKDDKAMIGGLGKIGDQSYMFIGQQKGFNTKTRQYRNFGMSNPEGYRKALRLMKSAEKFGIPVVTLIDTPGAYPGLEAEERGQGEAIARNILEMARLKVPIITIIIGEGASGGALGIGVGDRVMMLENTWYSVISPESCSSILWRSWEYKEQAAEALKLTAKDMKRMKLVDSIIKEPLGGAHTDRDKTFLAVKNAIEKAYGELKNLSPKDLVNQRMEKYDAMGVYKD</sequence>
<dbReference type="PANTHER" id="PTHR42853:SF3">
    <property type="entry name" value="ACETYL-COENZYME A CARBOXYLASE CARBOXYL TRANSFERASE SUBUNIT ALPHA, CHLOROPLASTIC"/>
    <property type="match status" value="1"/>
</dbReference>
<protein>
    <recommendedName>
        <fullName evidence="10">Acetyl-coenzyme A carboxylase carboxyl transferase subunit alpha</fullName>
        <shortName evidence="10">ACCase subunit alpha</shortName>
        <shortName evidence="10">Acetyl-CoA carboxylase carboxyltransferase subunit alpha</shortName>
        <ecNumber evidence="10">2.1.3.15</ecNumber>
    </recommendedName>
</protein>
<evidence type="ECO:0000313" key="13">
    <source>
        <dbReference type="Proteomes" id="UP000198963"/>
    </source>
</evidence>
<evidence type="ECO:0000256" key="3">
    <source>
        <dbReference type="ARBA" id="ARBA00022679"/>
    </source>
</evidence>
<dbReference type="HAMAP" id="MF_00823">
    <property type="entry name" value="AcetylCoA_CT_alpha"/>
    <property type="match status" value="1"/>
</dbReference>
<dbReference type="GO" id="GO:0005524">
    <property type="term" value="F:ATP binding"/>
    <property type="evidence" value="ECO:0007669"/>
    <property type="project" value="UniProtKB-KW"/>
</dbReference>
<evidence type="ECO:0000256" key="10">
    <source>
        <dbReference type="HAMAP-Rule" id="MF_00823"/>
    </source>
</evidence>
<dbReference type="GO" id="GO:0006633">
    <property type="term" value="P:fatty acid biosynthetic process"/>
    <property type="evidence" value="ECO:0007669"/>
    <property type="project" value="UniProtKB-KW"/>
</dbReference>
<evidence type="ECO:0000313" key="12">
    <source>
        <dbReference type="EMBL" id="SDR84491.1"/>
    </source>
</evidence>
<evidence type="ECO:0000256" key="8">
    <source>
        <dbReference type="ARBA" id="ARBA00023160"/>
    </source>
</evidence>
<dbReference type="RefSeq" id="WP_092443524.1">
    <property type="nucleotide sequence ID" value="NZ_JBLXAG010000018.1"/>
</dbReference>
<keyword evidence="2 10" id="KW-0444">Lipid biosynthesis</keyword>
<dbReference type="NCBIfam" id="NF004344">
    <property type="entry name" value="PRK05724.1"/>
    <property type="match status" value="1"/>
</dbReference>
<dbReference type="GO" id="GO:0016743">
    <property type="term" value="F:carboxyl- or carbamoyltransferase activity"/>
    <property type="evidence" value="ECO:0007669"/>
    <property type="project" value="UniProtKB-UniRule"/>
</dbReference>
<dbReference type="EC" id="2.1.3.15" evidence="10"/>
<accession>A0A1H1MCF0</accession>
<keyword evidence="4 10" id="KW-0547">Nucleotide-binding</keyword>
<name>A0A1H1MCF0_9FLAO</name>
<dbReference type="Gene3D" id="3.90.226.10">
    <property type="entry name" value="2-enoyl-CoA Hydratase, Chain A, domain 1"/>
    <property type="match status" value="1"/>
</dbReference>
<evidence type="ECO:0000256" key="9">
    <source>
        <dbReference type="ARBA" id="ARBA00049152"/>
    </source>
</evidence>
<evidence type="ECO:0000259" key="11">
    <source>
        <dbReference type="PROSITE" id="PS50989"/>
    </source>
</evidence>
<dbReference type="InterPro" id="IPR011763">
    <property type="entry name" value="COA_CT_C"/>
</dbReference>
<organism evidence="12 13">
    <name type="scientific">Winogradskyella sediminis</name>
    <dbReference type="NCBI Taxonomy" id="1382466"/>
    <lineage>
        <taxon>Bacteria</taxon>
        <taxon>Pseudomonadati</taxon>
        <taxon>Bacteroidota</taxon>
        <taxon>Flavobacteriia</taxon>
        <taxon>Flavobacteriales</taxon>
        <taxon>Flavobacteriaceae</taxon>
        <taxon>Winogradskyella</taxon>
    </lineage>
</organism>
<keyword evidence="7 10" id="KW-0443">Lipid metabolism</keyword>
<dbReference type="InterPro" id="IPR001095">
    <property type="entry name" value="Acetyl_CoA_COase_a_su"/>
</dbReference>
<keyword evidence="3 10" id="KW-0808">Transferase</keyword>
<dbReference type="Proteomes" id="UP000198963">
    <property type="component" value="Chromosome I"/>
</dbReference>
<dbReference type="GO" id="GO:0003989">
    <property type="term" value="F:acetyl-CoA carboxylase activity"/>
    <property type="evidence" value="ECO:0007669"/>
    <property type="project" value="InterPro"/>
</dbReference>
<dbReference type="GO" id="GO:2001295">
    <property type="term" value="P:malonyl-CoA biosynthetic process"/>
    <property type="evidence" value="ECO:0007669"/>
    <property type="project" value="UniProtKB-UniRule"/>
</dbReference>
<keyword evidence="13" id="KW-1185">Reference proteome</keyword>
<comment type="similarity">
    <text evidence="10">Belongs to the AccA family.</text>
</comment>
<dbReference type="NCBIfam" id="TIGR00513">
    <property type="entry name" value="accA"/>
    <property type="match status" value="1"/>
</dbReference>
<evidence type="ECO:0000256" key="6">
    <source>
        <dbReference type="ARBA" id="ARBA00022840"/>
    </source>
</evidence>
<dbReference type="GO" id="GO:0009317">
    <property type="term" value="C:acetyl-CoA carboxylase complex"/>
    <property type="evidence" value="ECO:0007669"/>
    <property type="project" value="InterPro"/>
</dbReference>
<dbReference type="UniPathway" id="UPA00655">
    <property type="reaction ID" value="UER00711"/>
</dbReference>
<dbReference type="PROSITE" id="PS50989">
    <property type="entry name" value="COA_CT_CTER"/>
    <property type="match status" value="1"/>
</dbReference>
<comment type="subcellular location">
    <subcellularLocation>
        <location evidence="10">Cytoplasm</location>
    </subcellularLocation>
</comment>
<dbReference type="AlphaFoldDB" id="A0A1H1MCF0"/>
<dbReference type="SUPFAM" id="SSF52096">
    <property type="entry name" value="ClpP/crotonase"/>
    <property type="match status" value="1"/>
</dbReference>
<keyword evidence="5 10" id="KW-0276">Fatty acid metabolism</keyword>
<dbReference type="InterPro" id="IPR029045">
    <property type="entry name" value="ClpP/crotonase-like_dom_sf"/>
</dbReference>
<feature type="domain" description="CoA carboxyltransferase C-terminal" evidence="11">
    <location>
        <begin position="37"/>
        <end position="292"/>
    </location>
</feature>
<reference evidence="12 13" key="1">
    <citation type="submission" date="2016-10" db="EMBL/GenBank/DDBJ databases">
        <authorList>
            <person name="Varghese N."/>
            <person name="Submissions S."/>
        </authorList>
    </citation>
    <scope>NUCLEOTIDE SEQUENCE [LARGE SCALE GENOMIC DNA]</scope>
    <source>
        <strain evidence="12 13">RHA_55</strain>
    </source>
</reference>
<evidence type="ECO:0000256" key="7">
    <source>
        <dbReference type="ARBA" id="ARBA00023098"/>
    </source>
</evidence>
<dbReference type="EMBL" id="LT629774">
    <property type="protein sequence ID" value="SDR84491.1"/>
    <property type="molecule type" value="Genomic_DNA"/>
</dbReference>
<comment type="catalytic activity">
    <reaction evidence="9 10">
        <text>N(6)-carboxybiotinyl-L-lysyl-[protein] + acetyl-CoA = N(6)-biotinyl-L-lysyl-[protein] + malonyl-CoA</text>
        <dbReference type="Rhea" id="RHEA:54728"/>
        <dbReference type="Rhea" id="RHEA-COMP:10505"/>
        <dbReference type="Rhea" id="RHEA-COMP:10506"/>
        <dbReference type="ChEBI" id="CHEBI:57288"/>
        <dbReference type="ChEBI" id="CHEBI:57384"/>
        <dbReference type="ChEBI" id="CHEBI:83144"/>
        <dbReference type="ChEBI" id="CHEBI:83145"/>
        <dbReference type="EC" id="2.1.3.15"/>
    </reaction>
</comment>
<comment type="subunit">
    <text evidence="10">Acetyl-CoA carboxylase is a heterohexamer composed of biotin carboxyl carrier protein (AccB), biotin carboxylase (AccC) and two subunits each of ACCase subunit alpha (AccA) and ACCase subunit beta (AccD).</text>
</comment>
<comment type="pathway">
    <text evidence="1 10">Lipid metabolism; malonyl-CoA biosynthesis; malonyl-CoA from acetyl-CoA: step 1/1.</text>
</comment>